<protein>
    <submittedName>
        <fullName evidence="5">Winged helix-turn-helix domain-containing protein</fullName>
    </submittedName>
</protein>
<keyword evidence="6" id="KW-1185">Reference proteome</keyword>
<dbReference type="RefSeq" id="WP_306683513.1">
    <property type="nucleotide sequence ID" value="NZ_JAVDKR010000005.1"/>
</dbReference>
<dbReference type="GO" id="GO:0000160">
    <property type="term" value="P:phosphorelay signal transduction system"/>
    <property type="evidence" value="ECO:0007669"/>
    <property type="project" value="InterPro"/>
</dbReference>
<keyword evidence="1 2" id="KW-0238">DNA-binding</keyword>
<dbReference type="AlphaFoldDB" id="A0AAW8HCB5"/>
<dbReference type="InterPro" id="IPR001867">
    <property type="entry name" value="OmpR/PhoB-type_DNA-bd"/>
</dbReference>
<comment type="caution">
    <text evidence="5">The sequence shown here is derived from an EMBL/GenBank/DDBJ whole genome shotgun (WGS) entry which is preliminary data.</text>
</comment>
<dbReference type="SUPFAM" id="SSF46894">
    <property type="entry name" value="C-terminal effector domain of the bipartite response regulators"/>
    <property type="match status" value="1"/>
</dbReference>
<keyword evidence="3" id="KW-1133">Transmembrane helix</keyword>
<evidence type="ECO:0000313" key="5">
    <source>
        <dbReference type="EMBL" id="MDQ2257412.1"/>
    </source>
</evidence>
<gene>
    <name evidence="5" type="ORF">RBJ67_14865</name>
</gene>
<evidence type="ECO:0000256" key="2">
    <source>
        <dbReference type="PROSITE-ProRule" id="PRU01091"/>
    </source>
</evidence>
<feature type="transmembrane region" description="Helical" evidence="3">
    <location>
        <begin position="132"/>
        <end position="154"/>
    </location>
</feature>
<dbReference type="Gene3D" id="1.10.10.10">
    <property type="entry name" value="Winged helix-like DNA-binding domain superfamily/Winged helix DNA-binding domain"/>
    <property type="match status" value="1"/>
</dbReference>
<reference evidence="5 6" key="1">
    <citation type="submission" date="2023-08" db="EMBL/GenBank/DDBJ databases">
        <authorList>
            <person name="Dale J."/>
        </authorList>
    </citation>
    <scope>NUCLEOTIDE SEQUENCE [LARGE SCALE GENOMIC DNA]</scope>
    <source>
        <strain evidence="5 6">2023EL-00788</strain>
    </source>
</reference>
<name>A0AAW8HCB5_9ENTR</name>
<dbReference type="SMART" id="SM00862">
    <property type="entry name" value="Trans_reg_C"/>
    <property type="match status" value="1"/>
</dbReference>
<evidence type="ECO:0000259" key="4">
    <source>
        <dbReference type="PROSITE" id="PS51755"/>
    </source>
</evidence>
<sequence length="245" mass="28248">MYFLINNKVSFNVAERTVSDERTQHVLSNPSCRLLLILLENNNRLMTREDLLQKVWGDFGLTPSSNSLNNNVSILRKILAEFDIHDALKTVPKQGFELALDDLQFNEKSRDYMVMQAISQPDKETNVNKTKLIRWSGLLFTIIAAVIALYLNFFDQHNDMSLYKQIGQCKIYYHNNVNVKRVENFFSHGQGQKLLEKCSRPSYIYYDDSKVNEKTDLLEIFVAQCMVNSEGDPGECKNFVTTKVG</sequence>
<accession>A0AAW8HCB5</accession>
<dbReference type="GO" id="GO:0003677">
    <property type="term" value="F:DNA binding"/>
    <property type="evidence" value="ECO:0007669"/>
    <property type="project" value="UniProtKB-UniRule"/>
</dbReference>
<dbReference type="GO" id="GO:0006355">
    <property type="term" value="P:regulation of DNA-templated transcription"/>
    <property type="evidence" value="ECO:0007669"/>
    <property type="project" value="InterPro"/>
</dbReference>
<feature type="domain" description="OmpR/PhoB-type" evidence="4">
    <location>
        <begin position="1"/>
        <end position="100"/>
    </location>
</feature>
<evidence type="ECO:0000256" key="1">
    <source>
        <dbReference type="ARBA" id="ARBA00023125"/>
    </source>
</evidence>
<proteinExistence type="predicted"/>
<dbReference type="PROSITE" id="PS51755">
    <property type="entry name" value="OMPR_PHOB"/>
    <property type="match status" value="1"/>
</dbReference>
<organism evidence="5 6">
    <name type="scientific">Enterobacter soli</name>
    <dbReference type="NCBI Taxonomy" id="885040"/>
    <lineage>
        <taxon>Bacteria</taxon>
        <taxon>Pseudomonadati</taxon>
        <taxon>Pseudomonadota</taxon>
        <taxon>Gammaproteobacteria</taxon>
        <taxon>Enterobacterales</taxon>
        <taxon>Enterobacteriaceae</taxon>
        <taxon>Enterobacter</taxon>
    </lineage>
</organism>
<evidence type="ECO:0000313" key="6">
    <source>
        <dbReference type="Proteomes" id="UP001225042"/>
    </source>
</evidence>
<dbReference type="Proteomes" id="UP001225042">
    <property type="component" value="Unassembled WGS sequence"/>
</dbReference>
<keyword evidence="3" id="KW-0812">Transmembrane</keyword>
<evidence type="ECO:0000256" key="3">
    <source>
        <dbReference type="SAM" id="Phobius"/>
    </source>
</evidence>
<dbReference type="InterPro" id="IPR036388">
    <property type="entry name" value="WH-like_DNA-bd_sf"/>
</dbReference>
<dbReference type="InterPro" id="IPR016032">
    <property type="entry name" value="Sig_transdc_resp-reg_C-effctor"/>
</dbReference>
<dbReference type="EMBL" id="JAVDKS010000006">
    <property type="protein sequence ID" value="MDQ2257412.1"/>
    <property type="molecule type" value="Genomic_DNA"/>
</dbReference>
<keyword evidence="3" id="KW-0472">Membrane</keyword>
<feature type="DNA-binding region" description="OmpR/PhoB-type" evidence="2">
    <location>
        <begin position="1"/>
        <end position="100"/>
    </location>
</feature>
<dbReference type="Pfam" id="PF00486">
    <property type="entry name" value="Trans_reg_C"/>
    <property type="match status" value="1"/>
</dbReference>